<dbReference type="PRINTS" id="PR00474">
    <property type="entry name" value="GLU5KINASE"/>
</dbReference>
<comment type="caution">
    <text evidence="10">The sequence shown here is derived from an EMBL/GenBank/DDBJ whole genome shotgun (WGS) entry which is preliminary data.</text>
</comment>
<evidence type="ECO:0000256" key="7">
    <source>
        <dbReference type="ARBA" id="ARBA00022840"/>
    </source>
</evidence>
<dbReference type="InterPro" id="IPR001057">
    <property type="entry name" value="Glu/AcGlu_kinase"/>
</dbReference>
<comment type="pathway">
    <text evidence="8">Amino-acid biosynthesis; L-proline biosynthesis; L-glutamate 5-semialdehyde from L-glutamate: step 1/2.</text>
</comment>
<keyword evidence="5 8" id="KW-0547">Nucleotide-binding</keyword>
<dbReference type="InterPro" id="IPR015947">
    <property type="entry name" value="PUA-like_sf"/>
</dbReference>
<sequence>MAKIVIKVGSNLLVGKNGIKKNYIIDLVSVVNKLIDDKHSVAIVTSGAAASGRKLLNLKSDSKDMISKQALCAIGQVQLMNIYENAFDFYGKKIAQILLTRDDFSDRKRFLNLRNTLIGLEHFKVVPIVNENDTVAVEEIKFGDNDVLSAMFSICWGADYLLLMTSVDGVLDEKGEVIKEYPLDIHELKIAKIEKTSFGTGGIDSKISAAKMATESGVNAFIVNGNNLENILKVLRGENPGTKFVTSAEKKLSKRLSWLKYISKPKGKIHINDGAYEALNKRKSLLPVGILAVEGKFDKGDVVALCFNNKIFAKGVVNYSSEELEIIKGLKTSEIPESIFTYEEVIHADNVILEGKV</sequence>
<dbReference type="CDD" id="cd04242">
    <property type="entry name" value="AAK_G5K_ProB"/>
    <property type="match status" value="1"/>
</dbReference>
<evidence type="ECO:0000256" key="4">
    <source>
        <dbReference type="ARBA" id="ARBA00022679"/>
    </source>
</evidence>
<dbReference type="SUPFAM" id="SSF53633">
    <property type="entry name" value="Carbamate kinase-like"/>
    <property type="match status" value="1"/>
</dbReference>
<feature type="binding site" evidence="8">
    <location>
        <begin position="200"/>
        <end position="206"/>
    </location>
    <ligand>
        <name>ATP</name>
        <dbReference type="ChEBI" id="CHEBI:30616"/>
    </ligand>
</feature>
<dbReference type="FunFam" id="3.40.1160.10:FF:000006">
    <property type="entry name" value="Glutamate 5-kinase"/>
    <property type="match status" value="1"/>
</dbReference>
<dbReference type="HAMAP" id="MF_00456">
    <property type="entry name" value="ProB"/>
    <property type="match status" value="1"/>
</dbReference>
<dbReference type="PROSITE" id="PS50890">
    <property type="entry name" value="PUA"/>
    <property type="match status" value="1"/>
</dbReference>
<name>A0A7C5U206_9BACT</name>
<dbReference type="GO" id="GO:0055129">
    <property type="term" value="P:L-proline biosynthetic process"/>
    <property type="evidence" value="ECO:0007669"/>
    <property type="project" value="UniProtKB-UniRule"/>
</dbReference>
<comment type="function">
    <text evidence="8">Catalyzes the transfer of a phosphate group to glutamate to form L-glutamate 5-phosphate.</text>
</comment>
<proteinExistence type="inferred from homology"/>
<comment type="catalytic activity">
    <reaction evidence="8">
        <text>L-glutamate + ATP = L-glutamyl 5-phosphate + ADP</text>
        <dbReference type="Rhea" id="RHEA:14877"/>
        <dbReference type="ChEBI" id="CHEBI:29985"/>
        <dbReference type="ChEBI" id="CHEBI:30616"/>
        <dbReference type="ChEBI" id="CHEBI:58274"/>
        <dbReference type="ChEBI" id="CHEBI:456216"/>
        <dbReference type="EC" id="2.7.2.11"/>
    </reaction>
</comment>
<dbReference type="PANTHER" id="PTHR43654:SF1">
    <property type="entry name" value="ISOPENTENYL PHOSPHATE KINASE"/>
    <property type="match status" value="1"/>
</dbReference>
<comment type="caution">
    <text evidence="8">Lacks conserved residue(s) required for the propagation of feature annotation.</text>
</comment>
<evidence type="ECO:0000256" key="6">
    <source>
        <dbReference type="ARBA" id="ARBA00022777"/>
    </source>
</evidence>
<keyword evidence="1 8" id="KW-0963">Cytoplasm</keyword>
<dbReference type="GO" id="GO:0005524">
    <property type="term" value="F:ATP binding"/>
    <property type="evidence" value="ECO:0007669"/>
    <property type="project" value="UniProtKB-KW"/>
</dbReference>
<dbReference type="InterPro" id="IPR036393">
    <property type="entry name" value="AceGlu_kinase-like_sf"/>
</dbReference>
<evidence type="ECO:0000256" key="5">
    <source>
        <dbReference type="ARBA" id="ARBA00022741"/>
    </source>
</evidence>
<dbReference type="AlphaFoldDB" id="A0A7C5U206"/>
<evidence type="ECO:0000256" key="8">
    <source>
        <dbReference type="HAMAP-Rule" id="MF_00456"/>
    </source>
</evidence>
<keyword evidence="2 8" id="KW-0028">Amino-acid biosynthesis</keyword>
<dbReference type="GO" id="GO:0004349">
    <property type="term" value="F:glutamate 5-kinase activity"/>
    <property type="evidence" value="ECO:0007669"/>
    <property type="project" value="UniProtKB-UniRule"/>
</dbReference>
<dbReference type="InterPro" id="IPR036974">
    <property type="entry name" value="PUA_sf"/>
</dbReference>
<dbReference type="Pfam" id="PF00696">
    <property type="entry name" value="AA_kinase"/>
    <property type="match status" value="1"/>
</dbReference>
<dbReference type="PIRSF" id="PIRSF000729">
    <property type="entry name" value="GK"/>
    <property type="match status" value="1"/>
</dbReference>
<keyword evidence="7 8" id="KW-0067">ATP-binding</keyword>
<dbReference type="GO" id="GO:0005829">
    <property type="term" value="C:cytosol"/>
    <property type="evidence" value="ECO:0007669"/>
    <property type="project" value="TreeGrafter"/>
</dbReference>
<dbReference type="GO" id="GO:0003723">
    <property type="term" value="F:RNA binding"/>
    <property type="evidence" value="ECO:0007669"/>
    <property type="project" value="InterPro"/>
</dbReference>
<keyword evidence="3 8" id="KW-0641">Proline biosynthesis</keyword>
<feature type="domain" description="PUA" evidence="9">
    <location>
        <begin position="267"/>
        <end position="350"/>
    </location>
</feature>
<dbReference type="EC" id="2.7.2.11" evidence="8"/>
<reference evidence="10" key="1">
    <citation type="journal article" date="2020" name="mSystems">
        <title>Genome- and Community-Level Interaction Insights into Carbon Utilization and Element Cycling Functions of Hydrothermarchaeota in Hydrothermal Sediment.</title>
        <authorList>
            <person name="Zhou Z."/>
            <person name="Liu Y."/>
            <person name="Xu W."/>
            <person name="Pan J."/>
            <person name="Luo Z.H."/>
            <person name="Li M."/>
        </authorList>
    </citation>
    <scope>NUCLEOTIDE SEQUENCE [LARGE SCALE GENOMIC DNA]</scope>
    <source>
        <strain evidence="10">SpSt-1088</strain>
    </source>
</reference>
<dbReference type="InterPro" id="IPR019797">
    <property type="entry name" value="Glutamate_5-kinase_CS"/>
</dbReference>
<dbReference type="CDD" id="cd21157">
    <property type="entry name" value="PUA_G5K"/>
    <property type="match status" value="1"/>
</dbReference>
<gene>
    <name evidence="8 10" type="primary">proB</name>
    <name evidence="10" type="ORF">ENM46_00030</name>
</gene>
<dbReference type="SUPFAM" id="SSF88697">
    <property type="entry name" value="PUA domain-like"/>
    <property type="match status" value="1"/>
</dbReference>
<evidence type="ECO:0000259" key="9">
    <source>
        <dbReference type="SMART" id="SM00359"/>
    </source>
</evidence>
<dbReference type="InterPro" id="IPR001048">
    <property type="entry name" value="Asp/Glu/Uridylate_kinase"/>
</dbReference>
<dbReference type="InterPro" id="IPR002478">
    <property type="entry name" value="PUA"/>
</dbReference>
<dbReference type="PROSITE" id="PS00902">
    <property type="entry name" value="GLUTAMATE_5_KINASE"/>
    <property type="match status" value="1"/>
</dbReference>
<dbReference type="EMBL" id="DRXW01000002">
    <property type="protein sequence ID" value="HHR33319.1"/>
    <property type="molecule type" value="Genomic_DNA"/>
</dbReference>
<feature type="binding site" evidence="8">
    <location>
        <position position="7"/>
    </location>
    <ligand>
        <name>ATP</name>
        <dbReference type="ChEBI" id="CHEBI:30616"/>
    </ligand>
</feature>
<comment type="similarity">
    <text evidence="8">Belongs to the glutamate 5-kinase family.</text>
</comment>
<protein>
    <recommendedName>
        <fullName evidence="8">Glutamate 5-kinase</fullName>
        <ecNumber evidence="8">2.7.2.11</ecNumber>
    </recommendedName>
    <alternativeName>
        <fullName evidence="8">Gamma-glutamyl kinase</fullName>
        <shortName evidence="8">GK</shortName>
    </alternativeName>
</protein>
<dbReference type="Gene3D" id="3.40.1160.10">
    <property type="entry name" value="Acetylglutamate kinase-like"/>
    <property type="match status" value="1"/>
</dbReference>
<dbReference type="InterPro" id="IPR005715">
    <property type="entry name" value="Glu_5kinase/COase_Synthase"/>
</dbReference>
<dbReference type="Pfam" id="PF01472">
    <property type="entry name" value="PUA"/>
    <property type="match status" value="1"/>
</dbReference>
<feature type="binding site" evidence="8">
    <location>
        <position position="133"/>
    </location>
    <ligand>
        <name>substrate</name>
    </ligand>
</feature>
<evidence type="ECO:0000256" key="2">
    <source>
        <dbReference type="ARBA" id="ARBA00022605"/>
    </source>
</evidence>
<evidence type="ECO:0000256" key="3">
    <source>
        <dbReference type="ARBA" id="ARBA00022650"/>
    </source>
</evidence>
<evidence type="ECO:0000313" key="10">
    <source>
        <dbReference type="EMBL" id="HHR33319.1"/>
    </source>
</evidence>
<feature type="binding site" evidence="8">
    <location>
        <position position="46"/>
    </location>
    <ligand>
        <name>substrate</name>
    </ligand>
</feature>
<feature type="binding site" evidence="8">
    <location>
        <position position="145"/>
    </location>
    <ligand>
        <name>substrate</name>
    </ligand>
</feature>
<accession>A0A7C5U206</accession>
<dbReference type="Gene3D" id="2.30.130.10">
    <property type="entry name" value="PUA domain"/>
    <property type="match status" value="1"/>
</dbReference>
<dbReference type="InterPro" id="IPR041739">
    <property type="entry name" value="G5K_ProB"/>
</dbReference>
<dbReference type="NCBIfam" id="TIGR01027">
    <property type="entry name" value="proB"/>
    <property type="match status" value="1"/>
</dbReference>
<dbReference type="SMART" id="SM00359">
    <property type="entry name" value="PUA"/>
    <property type="match status" value="1"/>
</dbReference>
<dbReference type="InterPro" id="IPR011529">
    <property type="entry name" value="Glu_5kinase"/>
</dbReference>
<keyword evidence="6 8" id="KW-0418">Kinase</keyword>
<dbReference type="PANTHER" id="PTHR43654">
    <property type="entry name" value="GLUTAMATE 5-KINASE"/>
    <property type="match status" value="1"/>
</dbReference>
<evidence type="ECO:0000256" key="1">
    <source>
        <dbReference type="ARBA" id="ARBA00022490"/>
    </source>
</evidence>
<comment type="subcellular location">
    <subcellularLocation>
        <location evidence="8">Cytoplasm</location>
    </subcellularLocation>
</comment>
<keyword evidence="4 8" id="KW-0808">Transferase</keyword>
<dbReference type="UniPathway" id="UPA00098">
    <property type="reaction ID" value="UER00359"/>
</dbReference>
<organism evidence="10">
    <name type="scientific">Fervidobacterium nodosum</name>
    <dbReference type="NCBI Taxonomy" id="2424"/>
    <lineage>
        <taxon>Bacteria</taxon>
        <taxon>Thermotogati</taxon>
        <taxon>Thermotogota</taxon>
        <taxon>Thermotogae</taxon>
        <taxon>Thermotogales</taxon>
        <taxon>Fervidobacteriaceae</taxon>
        <taxon>Fervidobacterium</taxon>
    </lineage>
</organism>